<keyword evidence="1" id="KW-0812">Transmembrane</keyword>
<name>A0A1B6NXS2_9ZZZZ</name>
<keyword evidence="1" id="KW-1133">Transmembrane helix</keyword>
<proteinExistence type="predicted"/>
<evidence type="ECO:0000313" key="2">
    <source>
        <dbReference type="EMBL" id="KTF08191.1"/>
    </source>
</evidence>
<gene>
    <name evidence="2" type="ORF">MGSAQ_000313</name>
</gene>
<keyword evidence="1" id="KW-0472">Membrane</keyword>
<sequence length="44" mass="4733">MPAKGISRLGVLPTLAALIRYLMLVYSDVSGVFAIFARTGFKST</sequence>
<evidence type="ECO:0000256" key="1">
    <source>
        <dbReference type="SAM" id="Phobius"/>
    </source>
</evidence>
<organism evidence="2">
    <name type="scientific">marine sediment metagenome</name>
    <dbReference type="NCBI Taxonomy" id="412755"/>
    <lineage>
        <taxon>unclassified sequences</taxon>
        <taxon>metagenomes</taxon>
        <taxon>ecological metagenomes</taxon>
    </lineage>
</organism>
<accession>A0A1B6NXS2</accession>
<comment type="caution">
    <text evidence="2">The sequence shown here is derived from an EMBL/GenBank/DDBJ whole genome shotgun (WGS) entry which is preliminary data.</text>
</comment>
<feature type="transmembrane region" description="Helical" evidence="1">
    <location>
        <begin position="18"/>
        <end position="37"/>
    </location>
</feature>
<dbReference type="EMBL" id="AYSL01000100">
    <property type="protein sequence ID" value="KTF08191.1"/>
    <property type="molecule type" value="Genomic_DNA"/>
</dbReference>
<dbReference type="AlphaFoldDB" id="A0A1B6NXS2"/>
<protein>
    <submittedName>
        <fullName evidence="2">Uncharacterized protein</fullName>
    </submittedName>
</protein>
<reference evidence="2" key="1">
    <citation type="submission" date="2013-11" db="EMBL/GenBank/DDBJ databases">
        <title>Microbial diversity, functional groups and degradation webs in Northern and Southern Mediterranean and Red Sea marine crude oil polluted sites.</title>
        <authorList>
            <person name="Daffonchio D."/>
            <person name="Mapelli F."/>
            <person name="Ferrer M."/>
            <person name="Richter M."/>
            <person name="Cherif A."/>
            <person name="Malkawi H.I."/>
            <person name="Yakimov M.M."/>
            <person name="Abdel-Fattah Y.R."/>
            <person name="Blaghen M."/>
            <person name="Golyshin P.N."/>
            <person name="Kalogerakis N."/>
            <person name="Boon N."/>
            <person name="Magagnini M."/>
            <person name="Fava F."/>
        </authorList>
    </citation>
    <scope>NUCLEOTIDE SEQUENCE</scope>
</reference>